<accession>A0A2T8HWU0</accession>
<dbReference type="CDD" id="cd05379">
    <property type="entry name" value="CAP_bacterial"/>
    <property type="match status" value="1"/>
</dbReference>
<feature type="domain" description="SCP" evidence="2">
    <location>
        <begin position="33"/>
        <end position="147"/>
    </location>
</feature>
<dbReference type="PANTHER" id="PTHR31157:SF1">
    <property type="entry name" value="SCP DOMAIN-CONTAINING PROTEIN"/>
    <property type="match status" value="1"/>
</dbReference>
<dbReference type="PANTHER" id="PTHR31157">
    <property type="entry name" value="SCP DOMAIN-CONTAINING PROTEIN"/>
    <property type="match status" value="1"/>
</dbReference>
<dbReference type="AlphaFoldDB" id="A0A2T8HWU0"/>
<keyword evidence="1" id="KW-0732">Signal</keyword>
<sequence length="155" mass="16713">MIGRLAALLVCLAAPVAACEVPNSLVTLRAELLALTNIEREAAGAAPLRRDLRLEAAAQTQACRVAERQSLSHRGSWFAGLGRRLRREDYPYAMAAENLADGHLGATTVTQGWMESPAHRANLLDRRATEAGFGAAMGQNGRLHWSMILAAPQED</sequence>
<dbReference type="InterPro" id="IPR014044">
    <property type="entry name" value="CAP_dom"/>
</dbReference>
<dbReference type="SUPFAM" id="SSF55797">
    <property type="entry name" value="PR-1-like"/>
    <property type="match status" value="1"/>
</dbReference>
<evidence type="ECO:0000313" key="3">
    <source>
        <dbReference type="EMBL" id="PVH29868.1"/>
    </source>
</evidence>
<gene>
    <name evidence="3" type="ORF">DDE20_07165</name>
</gene>
<proteinExistence type="predicted"/>
<dbReference type="Proteomes" id="UP000245911">
    <property type="component" value="Unassembled WGS sequence"/>
</dbReference>
<evidence type="ECO:0000313" key="4">
    <source>
        <dbReference type="Proteomes" id="UP000245911"/>
    </source>
</evidence>
<name>A0A2T8HWU0_9RHOB</name>
<comment type="caution">
    <text evidence="3">The sequence shown here is derived from an EMBL/GenBank/DDBJ whole genome shotgun (WGS) entry which is preliminary data.</text>
</comment>
<reference evidence="3 4" key="1">
    <citation type="submission" date="2018-04" db="EMBL/GenBank/DDBJ databases">
        <title>Pararhodobacter oceanense sp. nov., isolated from marine intertidal sediment.</title>
        <authorList>
            <person name="Wang X.-L."/>
            <person name="Du Z.-J."/>
        </authorList>
    </citation>
    <scope>NUCLEOTIDE SEQUENCE [LARGE SCALE GENOMIC DNA]</scope>
    <source>
        <strain evidence="3 4">AM505</strain>
    </source>
</reference>
<protein>
    <submittedName>
        <fullName evidence="3">CAP domain-containing protein</fullName>
    </submittedName>
</protein>
<feature type="signal peptide" evidence="1">
    <location>
        <begin position="1"/>
        <end position="18"/>
    </location>
</feature>
<dbReference type="Pfam" id="PF00188">
    <property type="entry name" value="CAP"/>
    <property type="match status" value="1"/>
</dbReference>
<organism evidence="3 4">
    <name type="scientific">Pararhodobacter oceanensis</name>
    <dbReference type="NCBI Taxonomy" id="2172121"/>
    <lineage>
        <taxon>Bacteria</taxon>
        <taxon>Pseudomonadati</taxon>
        <taxon>Pseudomonadota</taxon>
        <taxon>Alphaproteobacteria</taxon>
        <taxon>Rhodobacterales</taxon>
        <taxon>Paracoccaceae</taxon>
        <taxon>Pararhodobacter</taxon>
    </lineage>
</organism>
<feature type="chain" id="PRO_5015661656" evidence="1">
    <location>
        <begin position="19"/>
        <end position="155"/>
    </location>
</feature>
<evidence type="ECO:0000259" key="2">
    <source>
        <dbReference type="Pfam" id="PF00188"/>
    </source>
</evidence>
<dbReference type="RefSeq" id="WP_116557760.1">
    <property type="nucleotide sequence ID" value="NZ_JBLWXM010000001.1"/>
</dbReference>
<evidence type="ECO:0000256" key="1">
    <source>
        <dbReference type="SAM" id="SignalP"/>
    </source>
</evidence>
<dbReference type="EMBL" id="QDKM01000002">
    <property type="protein sequence ID" value="PVH29868.1"/>
    <property type="molecule type" value="Genomic_DNA"/>
</dbReference>
<keyword evidence="4" id="KW-1185">Reference proteome</keyword>
<dbReference type="OrthoDB" id="9811255at2"/>
<dbReference type="InterPro" id="IPR035940">
    <property type="entry name" value="CAP_sf"/>
</dbReference>
<dbReference type="Gene3D" id="3.40.33.10">
    <property type="entry name" value="CAP"/>
    <property type="match status" value="1"/>
</dbReference>